<evidence type="ECO:0000313" key="10">
    <source>
        <dbReference type="EMBL" id="KUG05046.1"/>
    </source>
</evidence>
<feature type="domain" description="Prepilin peptidase A24 N-terminal" evidence="9">
    <location>
        <begin position="20"/>
        <end position="102"/>
    </location>
</feature>
<keyword evidence="4 7" id="KW-0812">Transmembrane</keyword>
<evidence type="ECO:0000256" key="7">
    <source>
        <dbReference type="SAM" id="Phobius"/>
    </source>
</evidence>
<feature type="transmembrane region" description="Helical" evidence="7">
    <location>
        <begin position="141"/>
        <end position="174"/>
    </location>
</feature>
<dbReference type="PANTHER" id="PTHR30487:SF0">
    <property type="entry name" value="PREPILIN LEADER PEPTIDASE_N-METHYLTRANSFERASE-RELATED"/>
    <property type="match status" value="1"/>
</dbReference>
<proteinExistence type="inferred from homology"/>
<dbReference type="GO" id="GO:0004190">
    <property type="term" value="F:aspartic-type endopeptidase activity"/>
    <property type="evidence" value="ECO:0007669"/>
    <property type="project" value="UniProtKB-EC"/>
</dbReference>
<evidence type="ECO:0000256" key="4">
    <source>
        <dbReference type="ARBA" id="ARBA00022692"/>
    </source>
</evidence>
<gene>
    <name evidence="10" type="ORF">ASZ90_017535</name>
</gene>
<accession>A0A0W8E9G6</accession>
<protein>
    <submittedName>
        <fullName evidence="10">Leader peptidase (Prepilin peptidase) / n-methyltransferase</fullName>
        <ecNumber evidence="10">3.4.23.43</ecNumber>
    </submittedName>
</protein>
<reference evidence="10" key="1">
    <citation type="journal article" date="2015" name="Proc. Natl. Acad. Sci. U.S.A.">
        <title>Networks of energetic and metabolic interactions define dynamics in microbial communities.</title>
        <authorList>
            <person name="Embree M."/>
            <person name="Liu J.K."/>
            <person name="Al-Bassam M.M."/>
            <person name="Zengler K."/>
        </authorList>
    </citation>
    <scope>NUCLEOTIDE SEQUENCE</scope>
</reference>
<keyword evidence="5 7" id="KW-1133">Transmembrane helix</keyword>
<comment type="similarity">
    <text evidence="2">Belongs to the peptidase A24 family.</text>
</comment>
<comment type="subcellular location">
    <subcellularLocation>
        <location evidence="1">Cell membrane</location>
        <topology evidence="1">Multi-pass membrane protein</topology>
    </subcellularLocation>
</comment>
<name>A0A0W8E9G6_9ZZZZ</name>
<keyword evidence="6 7" id="KW-0472">Membrane</keyword>
<dbReference type="InterPro" id="IPR000045">
    <property type="entry name" value="Prepilin_IV_endopep_pep"/>
</dbReference>
<comment type="caution">
    <text evidence="10">The sequence shown here is derived from an EMBL/GenBank/DDBJ whole genome shotgun (WGS) entry which is preliminary data.</text>
</comment>
<keyword evidence="3" id="KW-1003">Cell membrane</keyword>
<dbReference type="InterPro" id="IPR010627">
    <property type="entry name" value="Prepilin_pept_A24_N"/>
</dbReference>
<feature type="transmembrane region" description="Helical" evidence="7">
    <location>
        <begin position="186"/>
        <end position="219"/>
    </location>
</feature>
<dbReference type="EC" id="3.4.23.43" evidence="10"/>
<evidence type="ECO:0000256" key="3">
    <source>
        <dbReference type="ARBA" id="ARBA00022475"/>
    </source>
</evidence>
<feature type="transmembrane region" description="Helical" evidence="7">
    <location>
        <begin position="12"/>
        <end position="33"/>
    </location>
</feature>
<evidence type="ECO:0000256" key="2">
    <source>
        <dbReference type="ARBA" id="ARBA00005801"/>
    </source>
</evidence>
<dbReference type="GO" id="GO:0032259">
    <property type="term" value="P:methylation"/>
    <property type="evidence" value="ECO:0007669"/>
    <property type="project" value="UniProtKB-KW"/>
</dbReference>
<feature type="transmembrane region" description="Helical" evidence="7">
    <location>
        <begin position="231"/>
        <end position="254"/>
    </location>
</feature>
<keyword evidence="10" id="KW-0808">Transferase</keyword>
<dbReference type="Pfam" id="PF06750">
    <property type="entry name" value="A24_N_bact"/>
    <property type="match status" value="1"/>
</dbReference>
<keyword evidence="10" id="KW-0489">Methyltransferase</keyword>
<dbReference type="Pfam" id="PF01478">
    <property type="entry name" value="Peptidase_A24"/>
    <property type="match status" value="1"/>
</dbReference>
<dbReference type="Gene3D" id="1.20.120.1220">
    <property type="match status" value="1"/>
</dbReference>
<feature type="domain" description="Prepilin type IV endopeptidase peptidase" evidence="8">
    <location>
        <begin position="113"/>
        <end position="214"/>
    </location>
</feature>
<evidence type="ECO:0000256" key="5">
    <source>
        <dbReference type="ARBA" id="ARBA00022989"/>
    </source>
</evidence>
<dbReference type="InterPro" id="IPR050882">
    <property type="entry name" value="Prepilin_peptidase/N-MTase"/>
</dbReference>
<dbReference type="GO" id="GO:0005886">
    <property type="term" value="C:plasma membrane"/>
    <property type="evidence" value="ECO:0007669"/>
    <property type="project" value="UniProtKB-SubCell"/>
</dbReference>
<dbReference type="GO" id="GO:0006465">
    <property type="term" value="P:signal peptide processing"/>
    <property type="evidence" value="ECO:0007669"/>
    <property type="project" value="TreeGrafter"/>
</dbReference>
<evidence type="ECO:0000256" key="1">
    <source>
        <dbReference type="ARBA" id="ARBA00004651"/>
    </source>
</evidence>
<feature type="transmembrane region" description="Helical" evidence="7">
    <location>
        <begin position="95"/>
        <end position="121"/>
    </location>
</feature>
<dbReference type="EMBL" id="LNQE01001831">
    <property type="protein sequence ID" value="KUG05046.1"/>
    <property type="molecule type" value="Genomic_DNA"/>
</dbReference>
<dbReference type="AlphaFoldDB" id="A0A0W8E9G6"/>
<sequence length="259" mass="27430">MISKYRKRDKEIMINSLVFISGLIMGSFLNVVICRVPLGNSLIRPGSHCPVCGQTIKARDLVPVISYLVLKGKCRCCRGPISFRYPLVELLTGTAFLLVFLNTGSLISVLAGLFLSALLIVNAFIDVEHGIIPDDLTKIGVVAALLLSPFTVTPLSAASGALFFGGILWSAGVISGGGMGGGDIKLAFAIGAFCGVPIAVLAFVFSTLAGAVWGGFLLVTHRAQRNSPIKFGPFLAVGSYLAYVYGIRVVNAYFRILGI</sequence>
<keyword evidence="10" id="KW-0378">Hydrolase</keyword>
<dbReference type="PANTHER" id="PTHR30487">
    <property type="entry name" value="TYPE 4 PREPILIN-LIKE PROTEINS LEADER PEPTIDE-PROCESSING ENZYME"/>
    <property type="match status" value="1"/>
</dbReference>
<organism evidence="10">
    <name type="scientific">hydrocarbon metagenome</name>
    <dbReference type="NCBI Taxonomy" id="938273"/>
    <lineage>
        <taxon>unclassified sequences</taxon>
        <taxon>metagenomes</taxon>
        <taxon>ecological metagenomes</taxon>
    </lineage>
</organism>
<evidence type="ECO:0000256" key="6">
    <source>
        <dbReference type="ARBA" id="ARBA00023136"/>
    </source>
</evidence>
<evidence type="ECO:0000259" key="9">
    <source>
        <dbReference type="Pfam" id="PF06750"/>
    </source>
</evidence>
<evidence type="ECO:0000259" key="8">
    <source>
        <dbReference type="Pfam" id="PF01478"/>
    </source>
</evidence>
<dbReference type="GO" id="GO:0008168">
    <property type="term" value="F:methyltransferase activity"/>
    <property type="evidence" value="ECO:0007669"/>
    <property type="project" value="UniProtKB-KW"/>
</dbReference>